<dbReference type="RefSeq" id="WP_117312855.1">
    <property type="nucleotide sequence ID" value="NZ_JBHRUJ010000017.1"/>
</dbReference>
<accession>A0ABV7KSX7</accession>
<evidence type="ECO:0000313" key="2">
    <source>
        <dbReference type="Proteomes" id="UP001595625"/>
    </source>
</evidence>
<name>A0ABV7KSX7_PLAOK</name>
<dbReference type="Pfam" id="PF19459">
    <property type="entry name" value="DUF5996"/>
    <property type="match status" value="1"/>
</dbReference>
<reference evidence="2" key="1">
    <citation type="journal article" date="2019" name="Int. J. Syst. Evol. Microbiol.">
        <title>The Global Catalogue of Microorganisms (GCM) 10K type strain sequencing project: providing services to taxonomists for standard genome sequencing and annotation.</title>
        <authorList>
            <consortium name="The Broad Institute Genomics Platform"/>
            <consortium name="The Broad Institute Genome Sequencing Center for Infectious Disease"/>
            <person name="Wu L."/>
            <person name="Ma J."/>
        </authorList>
    </citation>
    <scope>NUCLEOTIDE SEQUENCE [LARGE SCALE GENOMIC DNA]</scope>
    <source>
        <strain evidence="2">CCM 320</strain>
    </source>
</reference>
<evidence type="ECO:0000313" key="1">
    <source>
        <dbReference type="EMBL" id="MFC3212346.1"/>
    </source>
</evidence>
<keyword evidence="2" id="KW-1185">Reference proteome</keyword>
<organism evidence="1 2">
    <name type="scientific">Planomicrobium okeanokoites</name>
    <name type="common">Planococcus okeanokoites</name>
    <name type="synonym">Flavobacterium okeanokoites</name>
    <dbReference type="NCBI Taxonomy" id="244"/>
    <lineage>
        <taxon>Bacteria</taxon>
        <taxon>Bacillati</taxon>
        <taxon>Bacillota</taxon>
        <taxon>Bacilli</taxon>
        <taxon>Bacillales</taxon>
        <taxon>Caryophanaceae</taxon>
        <taxon>Planomicrobium</taxon>
    </lineage>
</organism>
<gene>
    <name evidence="1" type="ORF">ACFOEJ_14755</name>
</gene>
<protein>
    <submittedName>
        <fullName evidence="1">DUF5996 family protein</fullName>
    </submittedName>
</protein>
<sequence>MKIDMIKHSEWAGTKFTLHLLSQILGKIKLETAQQEPQWAHVALDVTADGFSTGLLFTHNHVFQVDVDIQNSRILVNTDGDTQSIGLEPSRSIKWYYDEIFSALSSRGIDLKINPKPQEMAYTTPLNEDDAPLEFDQQKAMKGFRLFQFALLEQRKFIAPMRCRKMKPALFWGTFDVSLLILPGIMEPFPEDRVIEKAAFDEQMIEYGFWLGDEQTDIPAFFVLPYPFQYKDLNSPSIKPVEAFYDETKSEYFLLLDAVAAKENPSEDIQQFFRSTFDTLAAELGWQGCDYYFTPLKMKEQVTEN</sequence>
<comment type="caution">
    <text evidence="1">The sequence shown here is derived from an EMBL/GenBank/DDBJ whole genome shotgun (WGS) entry which is preliminary data.</text>
</comment>
<dbReference type="InterPro" id="IPR046038">
    <property type="entry name" value="DUF5996"/>
</dbReference>
<proteinExistence type="predicted"/>
<dbReference type="EMBL" id="JBHRUJ010000017">
    <property type="protein sequence ID" value="MFC3212346.1"/>
    <property type="molecule type" value="Genomic_DNA"/>
</dbReference>
<dbReference type="Proteomes" id="UP001595625">
    <property type="component" value="Unassembled WGS sequence"/>
</dbReference>